<gene>
    <name evidence="1" type="ORF">CCMP2556_LOCUS8712</name>
</gene>
<name>A0ABP0IYK4_9DINO</name>
<evidence type="ECO:0000313" key="1">
    <source>
        <dbReference type="EMBL" id="CAK9007144.1"/>
    </source>
</evidence>
<sequence>MPLSGICYDPFAILTPSEVAMAIRSFPALKFEEPHLLLRMLHSLSPNASPLLMIAGTSDAQEFSGSLLHRMTMAELVDIFEAFGEQGLSGCDLVAEAIVHRYRANGGRLSRRNTARTLNVLAQLGPQKELLELLLEELNGWQVSDPAGSELRPRPALTAVWSLCILDLLPRMATVVDWFLEFLCREAVASYALGTKAQALQLFESLGAVQSTLPQMAKRHLDSLMAGHSPAAEQVIFELGHGRRLRSVHELLALPRPVQLEPGSEVPNIAPETWSSLQASLASCTAIGHKDSVQGNLPADNFQGRSLLDELAMQWEMKRSQQERAAAKCKELIGFVLAGLNAAPLLLAAPHPLGLVARDELRGSGGFEAQWPTGWYDVDWGHPFFRLGLVVLRDQDFLQNGRGELRGAVRLRLRMLSEERWWLILLRASAVERWIVPKERQLFNRQLQARVARANKLYPLEQKLLQRRMRHLDQEATELRKLFTQQLRQQLDFIFPDALTAGPALNGAAKLLKRGEQPGEDGVLATRRDRP</sequence>
<organism evidence="1 2">
    <name type="scientific">Durusdinium trenchii</name>
    <dbReference type="NCBI Taxonomy" id="1381693"/>
    <lineage>
        <taxon>Eukaryota</taxon>
        <taxon>Sar</taxon>
        <taxon>Alveolata</taxon>
        <taxon>Dinophyceae</taxon>
        <taxon>Suessiales</taxon>
        <taxon>Symbiodiniaceae</taxon>
        <taxon>Durusdinium</taxon>
    </lineage>
</organism>
<dbReference type="Proteomes" id="UP001642484">
    <property type="component" value="Unassembled WGS sequence"/>
</dbReference>
<accession>A0ABP0IYK4</accession>
<protein>
    <submittedName>
        <fullName evidence="1">Uncharacterized protein</fullName>
    </submittedName>
</protein>
<keyword evidence="2" id="KW-1185">Reference proteome</keyword>
<dbReference type="EMBL" id="CAXAMN010003991">
    <property type="protein sequence ID" value="CAK9007144.1"/>
    <property type="molecule type" value="Genomic_DNA"/>
</dbReference>
<comment type="caution">
    <text evidence="1">The sequence shown here is derived from an EMBL/GenBank/DDBJ whole genome shotgun (WGS) entry which is preliminary data.</text>
</comment>
<proteinExistence type="predicted"/>
<evidence type="ECO:0000313" key="2">
    <source>
        <dbReference type="Proteomes" id="UP001642484"/>
    </source>
</evidence>
<reference evidence="1 2" key="1">
    <citation type="submission" date="2024-02" db="EMBL/GenBank/DDBJ databases">
        <authorList>
            <person name="Chen Y."/>
            <person name="Shah S."/>
            <person name="Dougan E. K."/>
            <person name="Thang M."/>
            <person name="Chan C."/>
        </authorList>
    </citation>
    <scope>NUCLEOTIDE SEQUENCE [LARGE SCALE GENOMIC DNA]</scope>
</reference>